<keyword evidence="1" id="KW-0378">Hydrolase</keyword>
<dbReference type="AlphaFoldDB" id="A0AAU7D6C7"/>
<dbReference type="EMBL" id="CP121195">
    <property type="protein sequence ID" value="XBH12926.1"/>
    <property type="molecule type" value="Genomic_DNA"/>
</dbReference>
<dbReference type="GO" id="GO:0042578">
    <property type="term" value="F:phosphoric ester hydrolase activity"/>
    <property type="evidence" value="ECO:0007669"/>
    <property type="project" value="UniProtKB-ARBA"/>
</dbReference>
<dbReference type="PANTHER" id="PTHR31956">
    <property type="entry name" value="NON-SPECIFIC PHOSPHOLIPASE C4-RELATED"/>
    <property type="match status" value="1"/>
</dbReference>
<protein>
    <submittedName>
        <fullName evidence="2">Alkaline phosphatase family protein</fullName>
    </submittedName>
</protein>
<sequence>MPAQIKHMFVLMMENRSFDHMLGFMKSADYKIEGLDPEDKWNEDSSGNRIFAKPTARNSGDLLPDPHHHFDDVMEQVYGTRAPAAGQAPEMLGFVKNYGELPGCPALGPNIMKCFDPVSVPVLTTLAKEYAVCDQWYSSIPGPTLPNRLYAHCGTSKGRIEMAPEYWGQDFYSIYEELYKWNADSCIFYHDWTGVLTFKNLLKHQNLFFADFSKFAAVCAGEESDVPAYCFIEPRYNPKSGDVDVTHPANDQHPDNDVSAGELLTLRYQETTEKENSMAL</sequence>
<evidence type="ECO:0000256" key="1">
    <source>
        <dbReference type="ARBA" id="ARBA00022801"/>
    </source>
</evidence>
<gene>
    <name evidence="2" type="ORF">P8936_14670</name>
</gene>
<dbReference type="PANTHER" id="PTHR31956:SF1">
    <property type="entry name" value="NON-SPECIFIC PHOSPHOLIPASE C1"/>
    <property type="match status" value="1"/>
</dbReference>
<organism evidence="2">
    <name type="scientific">Edaphobacter paludis</name>
    <dbReference type="NCBI Taxonomy" id="3035702"/>
    <lineage>
        <taxon>Bacteria</taxon>
        <taxon>Pseudomonadati</taxon>
        <taxon>Acidobacteriota</taxon>
        <taxon>Terriglobia</taxon>
        <taxon>Terriglobales</taxon>
        <taxon>Acidobacteriaceae</taxon>
        <taxon>Edaphobacter</taxon>
    </lineage>
</organism>
<reference evidence="2" key="1">
    <citation type="submission" date="2023-03" db="EMBL/GenBank/DDBJ databases">
        <title>Edaphobacter sp.</title>
        <authorList>
            <person name="Huber K.J."/>
            <person name="Papendorf J."/>
            <person name="Pilke C."/>
            <person name="Bunk B."/>
            <person name="Sproeer C."/>
            <person name="Pester M."/>
        </authorList>
    </citation>
    <scope>NUCLEOTIDE SEQUENCE</scope>
    <source>
        <strain evidence="2">DSM 109920</strain>
    </source>
</reference>
<name>A0AAU7D6C7_9BACT</name>
<dbReference type="InterPro" id="IPR017850">
    <property type="entry name" value="Alkaline_phosphatase_core_sf"/>
</dbReference>
<proteinExistence type="predicted"/>
<dbReference type="Pfam" id="PF04185">
    <property type="entry name" value="Phosphoesterase"/>
    <property type="match status" value="1"/>
</dbReference>
<evidence type="ECO:0000313" key="2">
    <source>
        <dbReference type="EMBL" id="XBH12926.1"/>
    </source>
</evidence>
<dbReference type="GO" id="GO:0009395">
    <property type="term" value="P:phospholipid catabolic process"/>
    <property type="evidence" value="ECO:0007669"/>
    <property type="project" value="TreeGrafter"/>
</dbReference>
<dbReference type="Gene3D" id="3.40.720.10">
    <property type="entry name" value="Alkaline Phosphatase, subunit A"/>
    <property type="match status" value="1"/>
</dbReference>
<dbReference type="InterPro" id="IPR007312">
    <property type="entry name" value="Phosphoesterase"/>
</dbReference>
<accession>A0AAU7D6C7</accession>
<dbReference type="RefSeq" id="WP_348269584.1">
    <property type="nucleotide sequence ID" value="NZ_CP121195.1"/>
</dbReference>